<reference evidence="2 3" key="1">
    <citation type="journal article" date="2014" name="Genome Biol. Evol.">
        <title>The secreted proteins of Achlya hypogyna and Thraustotheca clavata identify the ancestral oomycete secretome and reveal gene acquisitions by horizontal gene transfer.</title>
        <authorList>
            <person name="Misner I."/>
            <person name="Blouin N."/>
            <person name="Leonard G."/>
            <person name="Richards T.A."/>
            <person name="Lane C.E."/>
        </authorList>
    </citation>
    <scope>NUCLEOTIDE SEQUENCE [LARGE SCALE GENOMIC DNA]</scope>
    <source>
        <strain evidence="2 3">ATCC 34112</strain>
    </source>
</reference>
<keyword evidence="1" id="KW-0812">Transmembrane</keyword>
<feature type="transmembrane region" description="Helical" evidence="1">
    <location>
        <begin position="101"/>
        <end position="120"/>
    </location>
</feature>
<gene>
    <name evidence="2" type="ORF">THRCLA_10685</name>
</gene>
<dbReference type="OrthoDB" id="10568844at2759"/>
<dbReference type="EMBL" id="JNBS01003729">
    <property type="protein sequence ID" value="OQR85518.1"/>
    <property type="molecule type" value="Genomic_DNA"/>
</dbReference>
<keyword evidence="3" id="KW-1185">Reference proteome</keyword>
<dbReference type="Proteomes" id="UP000243217">
    <property type="component" value="Unassembled WGS sequence"/>
</dbReference>
<protein>
    <recommendedName>
        <fullName evidence="4">Transmembrane protein</fullName>
    </recommendedName>
</protein>
<keyword evidence="1" id="KW-0472">Membrane</keyword>
<evidence type="ECO:0008006" key="4">
    <source>
        <dbReference type="Google" id="ProtNLM"/>
    </source>
</evidence>
<name>A0A1V9YII0_9STRA</name>
<accession>A0A1V9YII0</accession>
<sequence>MYLKVWVTITKFLRVPAQVVIYGSWFLVLLFVLAHGIDSSELYLCIIKSFVALDGKIDTTLGHLYFLSTMLTCHMHNVWVLCVAVKFALFISEKNVQLHCGLLGIRGYLFPFVSLISISFDIKSNSAHNVDILSIRPILSSVDTAILHHQEIPSSGYQVSGILSDIKNLALSFIVIRVILVLISIRSVQCYTQVPYCILAFCNHTMFSTSWKTLLFSLTKNVIKPTHRQITHKSEHLLMNILGGPRVYCYCQKTTGMRIHHLRAIHELEQIEFGGLKKDYDCEQSVKFNSLSWRERIECL</sequence>
<proteinExistence type="predicted"/>
<feature type="transmembrane region" description="Helical" evidence="1">
    <location>
        <begin position="64"/>
        <end position="89"/>
    </location>
</feature>
<feature type="transmembrane region" description="Helical" evidence="1">
    <location>
        <begin position="12"/>
        <end position="34"/>
    </location>
</feature>
<dbReference type="AlphaFoldDB" id="A0A1V9YII0"/>
<feature type="transmembrane region" description="Helical" evidence="1">
    <location>
        <begin position="166"/>
        <end position="185"/>
    </location>
</feature>
<evidence type="ECO:0000313" key="2">
    <source>
        <dbReference type="EMBL" id="OQR85518.1"/>
    </source>
</evidence>
<keyword evidence="1" id="KW-1133">Transmembrane helix</keyword>
<evidence type="ECO:0000313" key="3">
    <source>
        <dbReference type="Proteomes" id="UP000243217"/>
    </source>
</evidence>
<comment type="caution">
    <text evidence="2">The sequence shown here is derived from an EMBL/GenBank/DDBJ whole genome shotgun (WGS) entry which is preliminary data.</text>
</comment>
<organism evidence="2 3">
    <name type="scientific">Thraustotheca clavata</name>
    <dbReference type="NCBI Taxonomy" id="74557"/>
    <lineage>
        <taxon>Eukaryota</taxon>
        <taxon>Sar</taxon>
        <taxon>Stramenopiles</taxon>
        <taxon>Oomycota</taxon>
        <taxon>Saprolegniomycetes</taxon>
        <taxon>Saprolegniales</taxon>
        <taxon>Achlyaceae</taxon>
        <taxon>Thraustotheca</taxon>
    </lineage>
</organism>
<evidence type="ECO:0000256" key="1">
    <source>
        <dbReference type="SAM" id="Phobius"/>
    </source>
</evidence>